<evidence type="ECO:0000256" key="1">
    <source>
        <dbReference type="SAM" id="Phobius"/>
    </source>
</evidence>
<sequence length="344" mass="40438">MKVFTCQDIEHEGEPIQGFCLNLGCQDSRPQFCLQCGFDSKKHSNCKKDLKGFGQIQSYITKFNQNILDLATQLNKSFAQVKIKYEEFSKYLENMKTQLIKISECLSQQDYQQMKVNVSVIKEWYQYLNNQEEIMKQNQIGTQLVRIKKMIKALDLIQGQQQILDIKQDNENALSQGIQLLNQQKWQEANEKITQSIKISEKQQSLATLFKSICLIEMNQPGLGIIMRDQAKKMNNNLYRDLLDYSDQELRKNIYIHHQQNIKILIQNNLITFHFSQFSCCYHVFSSSILSSIQSLFLYPQTESYSSITSYFLNFFYSIPFLVQFSLFLLFQFKKVFFDDSDIL</sequence>
<evidence type="ECO:0000313" key="2">
    <source>
        <dbReference type="EMBL" id="CAD8156937.1"/>
    </source>
</evidence>
<accession>A0A8S1TZN8</accession>
<comment type="caution">
    <text evidence="2">The sequence shown here is derived from an EMBL/GenBank/DDBJ whole genome shotgun (WGS) entry which is preliminary data.</text>
</comment>
<reference evidence="2" key="1">
    <citation type="submission" date="2021-01" db="EMBL/GenBank/DDBJ databases">
        <authorList>
            <consortium name="Genoscope - CEA"/>
            <person name="William W."/>
        </authorList>
    </citation>
    <scope>NUCLEOTIDE SEQUENCE</scope>
</reference>
<protein>
    <submittedName>
        <fullName evidence="2">Uncharacterized protein</fullName>
    </submittedName>
</protein>
<keyword evidence="1" id="KW-0472">Membrane</keyword>
<dbReference type="AlphaFoldDB" id="A0A8S1TZN8"/>
<evidence type="ECO:0000313" key="3">
    <source>
        <dbReference type="Proteomes" id="UP000683925"/>
    </source>
</evidence>
<keyword evidence="1" id="KW-0812">Transmembrane</keyword>
<proteinExistence type="predicted"/>
<dbReference type="OrthoDB" id="318753at2759"/>
<feature type="transmembrane region" description="Helical" evidence="1">
    <location>
        <begin position="311"/>
        <end position="331"/>
    </location>
</feature>
<keyword evidence="3" id="KW-1185">Reference proteome</keyword>
<organism evidence="2 3">
    <name type="scientific">Paramecium octaurelia</name>
    <dbReference type="NCBI Taxonomy" id="43137"/>
    <lineage>
        <taxon>Eukaryota</taxon>
        <taxon>Sar</taxon>
        <taxon>Alveolata</taxon>
        <taxon>Ciliophora</taxon>
        <taxon>Intramacronucleata</taxon>
        <taxon>Oligohymenophorea</taxon>
        <taxon>Peniculida</taxon>
        <taxon>Parameciidae</taxon>
        <taxon>Paramecium</taxon>
    </lineage>
</organism>
<keyword evidence="1" id="KW-1133">Transmembrane helix</keyword>
<gene>
    <name evidence="2" type="ORF">POCTA_138.1.T0330046</name>
</gene>
<name>A0A8S1TZN8_PAROT</name>
<dbReference type="EMBL" id="CAJJDP010000033">
    <property type="protein sequence ID" value="CAD8156937.1"/>
    <property type="molecule type" value="Genomic_DNA"/>
</dbReference>
<dbReference type="Proteomes" id="UP000683925">
    <property type="component" value="Unassembled WGS sequence"/>
</dbReference>